<proteinExistence type="predicted"/>
<dbReference type="EMBL" id="BJWL01000016">
    <property type="protein sequence ID" value="GFZ04207.1"/>
    <property type="molecule type" value="Genomic_DNA"/>
</dbReference>
<reference evidence="1 2" key="1">
    <citation type="submission" date="2019-07" db="EMBL/GenBank/DDBJ databases">
        <title>De Novo Assembly of kiwifruit Actinidia rufa.</title>
        <authorList>
            <person name="Sugita-Konishi S."/>
            <person name="Sato K."/>
            <person name="Mori E."/>
            <person name="Abe Y."/>
            <person name="Kisaki G."/>
            <person name="Hamano K."/>
            <person name="Suezawa K."/>
            <person name="Otani M."/>
            <person name="Fukuda T."/>
            <person name="Manabe T."/>
            <person name="Gomi K."/>
            <person name="Tabuchi M."/>
            <person name="Akimitsu K."/>
            <person name="Kataoka I."/>
        </authorList>
    </citation>
    <scope>NUCLEOTIDE SEQUENCE [LARGE SCALE GENOMIC DNA]</scope>
    <source>
        <strain evidence="2">cv. Fuchu</strain>
    </source>
</reference>
<name>A0A7J0G0E2_9ERIC</name>
<organism evidence="1 2">
    <name type="scientific">Actinidia rufa</name>
    <dbReference type="NCBI Taxonomy" id="165716"/>
    <lineage>
        <taxon>Eukaryota</taxon>
        <taxon>Viridiplantae</taxon>
        <taxon>Streptophyta</taxon>
        <taxon>Embryophyta</taxon>
        <taxon>Tracheophyta</taxon>
        <taxon>Spermatophyta</taxon>
        <taxon>Magnoliopsida</taxon>
        <taxon>eudicotyledons</taxon>
        <taxon>Gunneridae</taxon>
        <taxon>Pentapetalae</taxon>
        <taxon>asterids</taxon>
        <taxon>Ericales</taxon>
        <taxon>Actinidiaceae</taxon>
        <taxon>Actinidia</taxon>
    </lineage>
</organism>
<gene>
    <name evidence="1" type="ORF">Acr_16g0008310</name>
</gene>
<protein>
    <submittedName>
        <fullName evidence="1">Uncharacterized protein</fullName>
    </submittedName>
</protein>
<accession>A0A7J0G0E2</accession>
<evidence type="ECO:0000313" key="2">
    <source>
        <dbReference type="Proteomes" id="UP000585474"/>
    </source>
</evidence>
<comment type="caution">
    <text evidence="1">The sequence shown here is derived from an EMBL/GenBank/DDBJ whole genome shotgun (WGS) entry which is preliminary data.</text>
</comment>
<keyword evidence="2" id="KW-1185">Reference proteome</keyword>
<dbReference type="Proteomes" id="UP000585474">
    <property type="component" value="Unassembled WGS sequence"/>
</dbReference>
<evidence type="ECO:0000313" key="1">
    <source>
        <dbReference type="EMBL" id="GFZ04207.1"/>
    </source>
</evidence>
<sequence>MGVVRRYSVVQVTFCPLSFIGIIAGRCPRPSFQHSYYSEFAKKRRLGDNDGLSSGGHSFAVAISLSSGIEGFRARFLVMAGRDLCPSKACVEWCSYRASAQGTTELAL</sequence>
<dbReference type="AlphaFoldDB" id="A0A7J0G0E2"/>